<organism evidence="3 4">
    <name type="scientific">Cellulosimicrobium cellulans</name>
    <name type="common">Arthrobacter luteus</name>
    <dbReference type="NCBI Taxonomy" id="1710"/>
    <lineage>
        <taxon>Bacteria</taxon>
        <taxon>Bacillati</taxon>
        <taxon>Actinomycetota</taxon>
        <taxon>Actinomycetes</taxon>
        <taxon>Micrococcales</taxon>
        <taxon>Promicromonosporaceae</taxon>
        <taxon>Cellulosimicrobium</taxon>
    </lineage>
</organism>
<evidence type="ECO:0000313" key="3">
    <source>
        <dbReference type="EMBL" id="GED11724.1"/>
    </source>
</evidence>
<comment type="function">
    <text evidence="1">Catalyzes the cleavage of 5-oxoproline to form L-glutamate coupled to the hydrolysis of ATP to ADP and inorganic phosphate.</text>
</comment>
<dbReference type="CDD" id="cd10787">
    <property type="entry name" value="LamB_YcsF_like"/>
    <property type="match status" value="1"/>
</dbReference>
<comment type="catalytic activity">
    <reaction evidence="1">
        <text>5-oxo-L-proline + ATP + 2 H2O = L-glutamate + ADP + phosphate + H(+)</text>
        <dbReference type="Rhea" id="RHEA:10348"/>
        <dbReference type="ChEBI" id="CHEBI:15377"/>
        <dbReference type="ChEBI" id="CHEBI:15378"/>
        <dbReference type="ChEBI" id="CHEBI:29985"/>
        <dbReference type="ChEBI" id="CHEBI:30616"/>
        <dbReference type="ChEBI" id="CHEBI:43474"/>
        <dbReference type="ChEBI" id="CHEBI:58402"/>
        <dbReference type="ChEBI" id="CHEBI:456216"/>
        <dbReference type="EC" id="3.5.2.9"/>
    </reaction>
</comment>
<reference evidence="3 4" key="1">
    <citation type="submission" date="2019-06" db="EMBL/GenBank/DDBJ databases">
        <title>Whole genome shotgun sequence of Cellulosimicrobium cellulans NBRC 15516.</title>
        <authorList>
            <person name="Hosoyama A."/>
            <person name="Uohara A."/>
            <person name="Ohji S."/>
            <person name="Ichikawa N."/>
        </authorList>
    </citation>
    <scope>NUCLEOTIDE SEQUENCE [LARGE SCALE GENOMIC DNA]</scope>
    <source>
        <strain evidence="3 4">NBRC 15516</strain>
    </source>
</reference>
<protein>
    <recommendedName>
        <fullName evidence="1">5-oxoprolinase subunit A</fullName>
        <shortName evidence="1">5-OPase subunit A</shortName>
        <ecNumber evidence="1">3.5.2.9</ecNumber>
    </recommendedName>
    <alternativeName>
        <fullName evidence="1">5-oxoprolinase (ATP-hydrolyzing) subunit A</fullName>
    </alternativeName>
</protein>
<dbReference type="EC" id="3.5.2.9" evidence="1"/>
<dbReference type="AlphaFoldDB" id="A0A4Y4E715"/>
<evidence type="ECO:0000313" key="4">
    <source>
        <dbReference type="Proteomes" id="UP000316659"/>
    </source>
</evidence>
<keyword evidence="1" id="KW-0067">ATP-binding</keyword>
<comment type="similarity">
    <text evidence="1">Belongs to the LamB/PxpA family.</text>
</comment>
<dbReference type="GO" id="GO:0005524">
    <property type="term" value="F:ATP binding"/>
    <property type="evidence" value="ECO:0007669"/>
    <property type="project" value="UniProtKB-UniRule"/>
</dbReference>
<dbReference type="Pfam" id="PF03746">
    <property type="entry name" value="LamB_YcsF"/>
    <property type="match status" value="1"/>
</dbReference>
<dbReference type="NCBIfam" id="NF003814">
    <property type="entry name" value="PRK05406.1-3"/>
    <property type="match status" value="1"/>
</dbReference>
<dbReference type="EMBL" id="BJNZ01000036">
    <property type="protein sequence ID" value="GED11724.1"/>
    <property type="molecule type" value="Genomic_DNA"/>
</dbReference>
<keyword evidence="1" id="KW-0547">Nucleotide-binding</keyword>
<dbReference type="GO" id="GO:0005975">
    <property type="term" value="P:carbohydrate metabolic process"/>
    <property type="evidence" value="ECO:0007669"/>
    <property type="project" value="InterPro"/>
</dbReference>
<dbReference type="HAMAP" id="MF_00691">
    <property type="entry name" value="PxpA"/>
    <property type="match status" value="1"/>
</dbReference>
<dbReference type="PANTHER" id="PTHR30292">
    <property type="entry name" value="UNCHARACTERIZED PROTEIN YBGL-RELATED"/>
    <property type="match status" value="1"/>
</dbReference>
<comment type="subunit">
    <text evidence="1">Forms a complex composed of PxpA, PxpB and PxpC.</text>
</comment>
<dbReference type="PANTHER" id="PTHR30292:SF0">
    <property type="entry name" value="5-OXOPROLINASE SUBUNIT A"/>
    <property type="match status" value="1"/>
</dbReference>
<keyword evidence="1" id="KW-0378">Hydrolase</keyword>
<sequence length="294" mass="30370">MPANLRPDAEDAVGPRARAPARSGHDGPVTRIDLNADLGEGFGRWTLADDEALLGLVTSANVACGFHAGDATTMRTVTRDAVARGVRVGAHVSYLDLAGFGRRFMEVDPVQLADDLLYQLAALDGFARLAGDRVRYVKPHGALYNAIVHHEVQARAVVDAVRAYDPALHVVGLSGSEVLRLADAAGVPTVREAFADRGYLPTGELVPRGLPGAVVHDAEQVARRVVELATSGTVPAADGSSLRVEADSVCVHSDTPGAVGLLSAVRVALADAGVEVRSFVAAGAVGPGSDGAVP</sequence>
<accession>A0A4Y4E715</accession>
<proteinExistence type="inferred from homology"/>
<dbReference type="GO" id="GO:0017168">
    <property type="term" value="F:5-oxoprolinase (ATP-hydrolyzing) activity"/>
    <property type="evidence" value="ECO:0007669"/>
    <property type="project" value="UniProtKB-UniRule"/>
</dbReference>
<dbReference type="Proteomes" id="UP000316659">
    <property type="component" value="Unassembled WGS sequence"/>
</dbReference>
<evidence type="ECO:0000256" key="1">
    <source>
        <dbReference type="HAMAP-Rule" id="MF_00691"/>
    </source>
</evidence>
<feature type="region of interest" description="Disordered" evidence="2">
    <location>
        <begin position="1"/>
        <end position="28"/>
    </location>
</feature>
<dbReference type="InterPro" id="IPR011330">
    <property type="entry name" value="Glyco_hydro/deAcase_b/a-brl"/>
</dbReference>
<evidence type="ECO:0000256" key="2">
    <source>
        <dbReference type="SAM" id="MobiDB-lite"/>
    </source>
</evidence>
<name>A0A4Y4E715_CELCE</name>
<dbReference type="Gene3D" id="3.20.20.370">
    <property type="entry name" value="Glycoside hydrolase/deacetylase"/>
    <property type="match status" value="1"/>
</dbReference>
<dbReference type="SUPFAM" id="SSF88713">
    <property type="entry name" value="Glycoside hydrolase/deacetylase"/>
    <property type="match status" value="1"/>
</dbReference>
<dbReference type="InterPro" id="IPR005501">
    <property type="entry name" value="LamB/YcsF/PxpA-like"/>
</dbReference>
<dbReference type="NCBIfam" id="NF003816">
    <property type="entry name" value="PRK05406.1-5"/>
    <property type="match status" value="1"/>
</dbReference>
<comment type="caution">
    <text evidence="3">The sequence shown here is derived from an EMBL/GenBank/DDBJ whole genome shotgun (WGS) entry which is preliminary data.</text>
</comment>
<gene>
    <name evidence="1" type="primary">pxpA</name>
    <name evidence="3" type="ORF">CCE02nite_37230</name>
</gene>